<keyword evidence="3" id="KW-1185">Reference proteome</keyword>
<gene>
    <name evidence="4" type="primary">LOC108864238</name>
</gene>
<dbReference type="GO" id="GO:0031146">
    <property type="term" value="P:SCF-dependent proteasomal ubiquitin-dependent protein catabolic process"/>
    <property type="evidence" value="ECO:0007669"/>
    <property type="project" value="TreeGrafter"/>
</dbReference>
<feature type="region of interest" description="Disordered" evidence="1">
    <location>
        <begin position="798"/>
        <end position="817"/>
    </location>
</feature>
<dbReference type="PANTHER" id="PTHR13318:SF95">
    <property type="entry name" value="F-BOX PROTEIN YLR352W"/>
    <property type="match status" value="1"/>
</dbReference>
<dbReference type="RefSeq" id="XP_018494966.1">
    <property type="nucleotide sequence ID" value="XM_018639450.1"/>
</dbReference>
<dbReference type="InterPro" id="IPR006553">
    <property type="entry name" value="Leu-rich_rpt_Cys-con_subtyp"/>
</dbReference>
<dbReference type="PANTHER" id="PTHR13318">
    <property type="entry name" value="PARTNER OF PAIRED, ISOFORM B-RELATED"/>
    <property type="match status" value="1"/>
</dbReference>
<sequence>MVCRKLAEHVSDSKYLEDVWFRIEDTDVEAAILNLVEGRRRYINLRFHRVDMLPFDIEFWSLIGVNLRKLSIVIWDSLISSDFYRILRHCQALESLEVTAGGELKSCPKNIVLKPLNSLRHLYLRLTLSRETLVDLLNYMPNLVYLGLETLELNYASDVYPRLLPISLDSDFKFSKFSIQVEYLDNESTISFLRKYSGNLRELVLRRCDSLGHAAYDAIGDCRNLRRLELSEPDGLDEAHLEKIFLNSPGLETFTLPLSPLSDDFLTRVASLQRVRKLEFRPDHHMSPASLRILARMSSLHNLTLPLFDDTLECYQIIAGMKNLRMLKFQDFQDGPSSESFASLIENLTELEGIKLSCENLTDADGVKFRHLKKLRKLWIWYGVGFTDRTFERGIGSGGLTDLLLVGCPLTDVGLAGITTHHNRLILLHLKSCHKVTDGGVISLIRKQPHLRELRLRSCALLTDRVTRALAQEDLCPRLNKLLFTGRNIQKRVGHSETTTTIYREQPVVYQRTMIRNPEDAFTQTIQTNFQCPRGRPGYYADVQNGCRVFHICHEYTMPNGEPHSVRYSQFCPAGTIFDQLTLTCNFAWAAVPCGSANQFYYVNSNLYQPDVQFISDADVQRGRSLTSGQYRQVEYERYNSPVRSVSYPAPSPAVTYVPRTTSRTYDTTSHYTRPAVTYRTRENSGRVHYDTHTVSRDGGHADVHVERSFVEPRTQIVRPAPVNERLEVETPRPRRVIINTPSHTQAHVHTHAPETPKVSLHPAQVSFSTYAPHMGFLGFLPIDQHYNVATRTYRYQQQNGPSSYRSYDSRHQNSNAQTFSRVDTASEFVPPRYVSEHHRSYQHSHNSNAAPYQRPLIPASEFPGFRQNAYRSSLAIQHNGAHARAHNHHQANEHHSHHGQTHHHATPAPTPAPVPAAPSVHSLPAVPVVPVTTEQRPAGRSVEVVEEVVLDRARRPVTINQYDSRHDFGRRIVKHQTETTDFIQEPVVVRGGRRSKTLLFPDEVPYLKRTARSHKEFVEPAFKGASAIPGIIPQEYLTV</sequence>
<dbReference type="InterPro" id="IPR002557">
    <property type="entry name" value="Chitin-bd_dom"/>
</dbReference>
<accession>A0AAJ7PA67</accession>
<organism evidence="3 4">
    <name type="scientific">Galendromus occidentalis</name>
    <name type="common">western predatory mite</name>
    <dbReference type="NCBI Taxonomy" id="34638"/>
    <lineage>
        <taxon>Eukaryota</taxon>
        <taxon>Metazoa</taxon>
        <taxon>Ecdysozoa</taxon>
        <taxon>Arthropoda</taxon>
        <taxon>Chelicerata</taxon>
        <taxon>Arachnida</taxon>
        <taxon>Acari</taxon>
        <taxon>Parasitiformes</taxon>
        <taxon>Mesostigmata</taxon>
        <taxon>Gamasina</taxon>
        <taxon>Phytoseioidea</taxon>
        <taxon>Phytoseiidae</taxon>
        <taxon>Typhlodrominae</taxon>
        <taxon>Galendromus</taxon>
    </lineage>
</organism>
<dbReference type="GO" id="GO:0019005">
    <property type="term" value="C:SCF ubiquitin ligase complex"/>
    <property type="evidence" value="ECO:0007669"/>
    <property type="project" value="TreeGrafter"/>
</dbReference>
<dbReference type="PROSITE" id="PS50940">
    <property type="entry name" value="CHIT_BIND_II"/>
    <property type="match status" value="1"/>
</dbReference>
<dbReference type="Gene3D" id="2.170.140.10">
    <property type="entry name" value="Chitin binding domain"/>
    <property type="match status" value="1"/>
</dbReference>
<feature type="region of interest" description="Disordered" evidence="1">
    <location>
        <begin position="880"/>
        <end position="922"/>
    </location>
</feature>
<dbReference type="SUPFAM" id="SSF52047">
    <property type="entry name" value="RNI-like"/>
    <property type="match status" value="1"/>
</dbReference>
<dbReference type="GO" id="GO:0008061">
    <property type="term" value="F:chitin binding"/>
    <property type="evidence" value="ECO:0007669"/>
    <property type="project" value="InterPro"/>
</dbReference>
<dbReference type="Proteomes" id="UP000694867">
    <property type="component" value="Unplaced"/>
</dbReference>
<dbReference type="Pfam" id="PF01607">
    <property type="entry name" value="CBM_14"/>
    <property type="match status" value="1"/>
</dbReference>
<feature type="compositionally biased region" description="Basic residues" evidence="1">
    <location>
        <begin position="882"/>
        <end position="906"/>
    </location>
</feature>
<dbReference type="GO" id="GO:0005576">
    <property type="term" value="C:extracellular region"/>
    <property type="evidence" value="ECO:0007669"/>
    <property type="project" value="InterPro"/>
</dbReference>
<protein>
    <submittedName>
        <fullName evidence="4">Uncharacterized protein LOC108864238</fullName>
    </submittedName>
</protein>
<evidence type="ECO:0000313" key="3">
    <source>
        <dbReference type="Proteomes" id="UP000694867"/>
    </source>
</evidence>
<dbReference type="InterPro" id="IPR032675">
    <property type="entry name" value="LRR_dom_sf"/>
</dbReference>
<evidence type="ECO:0000256" key="1">
    <source>
        <dbReference type="SAM" id="MobiDB-lite"/>
    </source>
</evidence>
<proteinExistence type="predicted"/>
<dbReference type="Gene3D" id="3.80.10.10">
    <property type="entry name" value="Ribonuclease Inhibitor"/>
    <property type="match status" value="2"/>
</dbReference>
<evidence type="ECO:0000313" key="4">
    <source>
        <dbReference type="RefSeq" id="XP_018494966.1"/>
    </source>
</evidence>
<dbReference type="SUPFAM" id="SSF57625">
    <property type="entry name" value="Invertebrate chitin-binding proteins"/>
    <property type="match status" value="1"/>
</dbReference>
<dbReference type="SMART" id="SM00494">
    <property type="entry name" value="ChtBD2"/>
    <property type="match status" value="1"/>
</dbReference>
<dbReference type="GeneID" id="108864238"/>
<reference evidence="4" key="1">
    <citation type="submission" date="2025-08" db="UniProtKB">
        <authorList>
            <consortium name="RefSeq"/>
        </authorList>
    </citation>
    <scope>IDENTIFICATION</scope>
</reference>
<feature type="domain" description="Chitin-binding type-2" evidence="2">
    <location>
        <begin position="529"/>
        <end position="596"/>
    </location>
</feature>
<dbReference type="AlphaFoldDB" id="A0AAJ7PA67"/>
<evidence type="ECO:0000259" key="2">
    <source>
        <dbReference type="PROSITE" id="PS50940"/>
    </source>
</evidence>
<dbReference type="SMART" id="SM00367">
    <property type="entry name" value="LRR_CC"/>
    <property type="match status" value="4"/>
</dbReference>
<dbReference type="InterPro" id="IPR036508">
    <property type="entry name" value="Chitin-bd_dom_sf"/>
</dbReference>
<dbReference type="KEGG" id="goe:108864238"/>
<name>A0AAJ7PA67_9ACAR</name>